<name>A0A090TRD0_9VIBR</name>
<comment type="caution">
    <text evidence="1">The sequence shown here is derived from an EMBL/GenBank/DDBJ whole genome shotgun (WGS) entry which is preliminary data.</text>
</comment>
<dbReference type="AlphaFoldDB" id="A0A090TRD0"/>
<accession>A0A090TRD0</accession>
<dbReference type="PANTHER" id="PTHR38009:SF1">
    <property type="entry name" value="CONSERVED HYPOTHETICAL PHAGE TAIL PROTEIN"/>
    <property type="match status" value="1"/>
</dbReference>
<evidence type="ECO:0008006" key="3">
    <source>
        <dbReference type="Google" id="ProtNLM"/>
    </source>
</evidence>
<dbReference type="GO" id="GO:0005198">
    <property type="term" value="F:structural molecule activity"/>
    <property type="evidence" value="ECO:0007669"/>
    <property type="project" value="InterPro"/>
</dbReference>
<protein>
    <recommendedName>
        <fullName evidence="3">Phage tail protein</fullName>
    </recommendedName>
</protein>
<dbReference type="OrthoDB" id="9799891at2"/>
<dbReference type="InterPro" id="IPR011747">
    <property type="entry name" value="CHP02241"/>
</dbReference>
<dbReference type="InterPro" id="IPR010667">
    <property type="entry name" value="Phage_T4_Gp19"/>
</dbReference>
<keyword evidence="2" id="KW-1185">Reference proteome</keyword>
<sequence length="147" mass="16616">MADEWPLPAFYFSVVIDNNDDDSAFQEVSGIETQIETDEYREGGNNLTYHLPKAIKSSNLTLKRGIADSNSALIQWCQQILDSQLSSAIATKTVSVRLLDETGNPCRVWELYNAYPVKWRVEGFSSTKNEVAIEEIEICYSRSARTQ</sequence>
<evidence type="ECO:0000313" key="2">
    <source>
        <dbReference type="Proteomes" id="UP000029224"/>
    </source>
</evidence>
<reference evidence="1 2" key="2">
    <citation type="submission" date="2014-09" db="EMBL/GenBank/DDBJ databases">
        <authorList>
            <consortium name="NBRP consortium"/>
            <person name="Sawabe T."/>
            <person name="Meirelles P."/>
            <person name="Nakanishi M."/>
            <person name="Sayaka M."/>
            <person name="Hattori M."/>
            <person name="Ohkuma M."/>
        </authorList>
    </citation>
    <scope>NUCLEOTIDE SEQUENCE [LARGE SCALE GENOMIC DNA]</scope>
    <source>
        <strain evidence="1 2">JCM 19240</strain>
    </source>
</reference>
<proteinExistence type="predicted"/>
<dbReference type="Proteomes" id="UP000029224">
    <property type="component" value="Unassembled WGS sequence"/>
</dbReference>
<reference evidence="1 2" key="1">
    <citation type="submission" date="2014-09" db="EMBL/GenBank/DDBJ databases">
        <title>Vibrio maritimus JCM 19240. (C210) whole genome shotgun sequence.</title>
        <authorList>
            <person name="Sawabe T."/>
            <person name="Meirelles P."/>
            <person name="Nakanishi M."/>
            <person name="Sayaka M."/>
            <person name="Hattori M."/>
            <person name="Ohkuma M."/>
        </authorList>
    </citation>
    <scope>NUCLEOTIDE SEQUENCE [LARGE SCALE GENOMIC DNA]</scope>
    <source>
        <strain evidence="1 2">JCM 19240</strain>
    </source>
</reference>
<dbReference type="Pfam" id="PF06841">
    <property type="entry name" value="Phage_T4_gp19"/>
    <property type="match status" value="1"/>
</dbReference>
<evidence type="ECO:0000313" key="1">
    <source>
        <dbReference type="EMBL" id="GAL33667.1"/>
    </source>
</evidence>
<dbReference type="EMBL" id="BBMT01000003">
    <property type="protein sequence ID" value="GAL33667.1"/>
    <property type="molecule type" value="Genomic_DNA"/>
</dbReference>
<organism evidence="1 2">
    <name type="scientific">Vibrio maritimus</name>
    <dbReference type="NCBI Taxonomy" id="990268"/>
    <lineage>
        <taxon>Bacteria</taxon>
        <taxon>Pseudomonadati</taxon>
        <taxon>Pseudomonadota</taxon>
        <taxon>Gammaproteobacteria</taxon>
        <taxon>Vibrionales</taxon>
        <taxon>Vibrionaceae</taxon>
        <taxon>Vibrio</taxon>
    </lineage>
</organism>
<gene>
    <name evidence="1" type="ORF">JCM19240_2363</name>
</gene>
<dbReference type="PANTHER" id="PTHR38009">
    <property type="entry name" value="CONSERVED HYPOTHETICAL PHAGE TAIL PROTEIN"/>
    <property type="match status" value="1"/>
</dbReference>
<dbReference type="NCBIfam" id="TIGR02241">
    <property type="entry name" value="conserved hypothetical phage tail region protein"/>
    <property type="match status" value="1"/>
</dbReference>